<proteinExistence type="predicted"/>
<gene>
    <name evidence="1" type="ORF">E2562_029443</name>
</gene>
<accession>A0A6G1E3P1</accession>
<comment type="caution">
    <text evidence="1">The sequence shown here is derived from an EMBL/GenBank/DDBJ whole genome shotgun (WGS) entry which is preliminary data.</text>
</comment>
<evidence type="ECO:0000313" key="2">
    <source>
        <dbReference type="Proteomes" id="UP000479710"/>
    </source>
</evidence>
<dbReference type="PROSITE" id="PS51257">
    <property type="entry name" value="PROKAR_LIPOPROTEIN"/>
    <property type="match status" value="1"/>
</dbReference>
<dbReference type="EMBL" id="SPHZ02000005">
    <property type="protein sequence ID" value="KAF0919410.1"/>
    <property type="molecule type" value="Genomic_DNA"/>
</dbReference>
<sequence length="72" mass="7779">MAQYHGRGRAGLAADLAEGSVASWFGCSCGTSSSTREEATWLGWLQQRLADIAFLVTASLLRHESISTGDRY</sequence>
<name>A0A6G1E3P1_9ORYZ</name>
<keyword evidence="2" id="KW-1185">Reference proteome</keyword>
<evidence type="ECO:0000313" key="1">
    <source>
        <dbReference type="EMBL" id="KAF0919410.1"/>
    </source>
</evidence>
<reference evidence="1 2" key="1">
    <citation type="submission" date="2019-11" db="EMBL/GenBank/DDBJ databases">
        <title>Whole genome sequence of Oryza granulata.</title>
        <authorList>
            <person name="Li W."/>
        </authorList>
    </citation>
    <scope>NUCLEOTIDE SEQUENCE [LARGE SCALE GENOMIC DNA]</scope>
    <source>
        <strain evidence="2">cv. Menghai</strain>
        <tissue evidence="1">Leaf</tissue>
    </source>
</reference>
<dbReference type="Proteomes" id="UP000479710">
    <property type="component" value="Unassembled WGS sequence"/>
</dbReference>
<protein>
    <submittedName>
        <fullName evidence="1">Uncharacterized protein</fullName>
    </submittedName>
</protein>
<organism evidence="1 2">
    <name type="scientific">Oryza meyeriana var. granulata</name>
    <dbReference type="NCBI Taxonomy" id="110450"/>
    <lineage>
        <taxon>Eukaryota</taxon>
        <taxon>Viridiplantae</taxon>
        <taxon>Streptophyta</taxon>
        <taxon>Embryophyta</taxon>
        <taxon>Tracheophyta</taxon>
        <taxon>Spermatophyta</taxon>
        <taxon>Magnoliopsida</taxon>
        <taxon>Liliopsida</taxon>
        <taxon>Poales</taxon>
        <taxon>Poaceae</taxon>
        <taxon>BOP clade</taxon>
        <taxon>Oryzoideae</taxon>
        <taxon>Oryzeae</taxon>
        <taxon>Oryzinae</taxon>
        <taxon>Oryza</taxon>
        <taxon>Oryza meyeriana</taxon>
    </lineage>
</organism>
<dbReference type="AlphaFoldDB" id="A0A6G1E3P1"/>